<evidence type="ECO:0000313" key="11">
    <source>
        <dbReference type="Proteomes" id="UP001223586"/>
    </source>
</evidence>
<reference evidence="10 11" key="1">
    <citation type="submission" date="2023-07" db="EMBL/GenBank/DDBJ databases">
        <title>Genomic Encyclopedia of Type Strains, Phase IV (KMG-IV): sequencing the most valuable type-strain genomes for metagenomic binning, comparative biology and taxonomic classification.</title>
        <authorList>
            <person name="Goeker M."/>
        </authorList>
    </citation>
    <scope>NUCLEOTIDE SEQUENCE [LARGE SCALE GENOMIC DNA]</scope>
    <source>
        <strain evidence="10 11">DSM 23837</strain>
    </source>
</reference>
<dbReference type="PANTHER" id="PTHR34702:SF1">
    <property type="entry name" value="NA(+)_H(+) ANTIPORTER SUBUNIT F"/>
    <property type="match status" value="1"/>
</dbReference>
<comment type="caution">
    <text evidence="10">The sequence shown here is derived from an EMBL/GenBank/DDBJ whole genome shotgun (WGS) entry which is preliminary data.</text>
</comment>
<keyword evidence="6 9" id="KW-1133">Transmembrane helix</keyword>
<organism evidence="10 11">
    <name type="scientific">Bacillus chungangensis</name>
    <dbReference type="NCBI Taxonomy" id="587633"/>
    <lineage>
        <taxon>Bacteria</taxon>
        <taxon>Bacillati</taxon>
        <taxon>Bacillota</taxon>
        <taxon>Bacilli</taxon>
        <taxon>Bacillales</taxon>
        <taxon>Bacillaceae</taxon>
        <taxon>Bacillus</taxon>
    </lineage>
</organism>
<evidence type="ECO:0000256" key="7">
    <source>
        <dbReference type="ARBA" id="ARBA00023136"/>
    </source>
</evidence>
<feature type="transmembrane region" description="Helical" evidence="9">
    <location>
        <begin position="34"/>
        <end position="54"/>
    </location>
</feature>
<dbReference type="InterPro" id="IPR007208">
    <property type="entry name" value="MrpF/PhaF-like"/>
</dbReference>
<evidence type="ECO:0000256" key="3">
    <source>
        <dbReference type="ARBA" id="ARBA00022448"/>
    </source>
</evidence>
<evidence type="ECO:0000256" key="1">
    <source>
        <dbReference type="ARBA" id="ARBA00004651"/>
    </source>
</evidence>
<keyword evidence="8" id="KW-0406">Ion transport</keyword>
<evidence type="ECO:0000256" key="6">
    <source>
        <dbReference type="ARBA" id="ARBA00022989"/>
    </source>
</evidence>
<comment type="similarity">
    <text evidence="2 8">Belongs to the CPA3 antiporters (TC 2.A.63) subunit F family.</text>
</comment>
<evidence type="ECO:0000256" key="8">
    <source>
        <dbReference type="PIRNR" id="PIRNR028784"/>
    </source>
</evidence>
<dbReference type="RefSeq" id="WP_307233525.1">
    <property type="nucleotide sequence ID" value="NZ_JAUSTT010000053.1"/>
</dbReference>
<proteinExistence type="inferred from homology"/>
<keyword evidence="3 8" id="KW-0813">Transport</keyword>
<keyword evidence="7 8" id="KW-0472">Membrane</keyword>
<gene>
    <name evidence="10" type="ORF">J2S08_004484</name>
</gene>
<name>A0ABT9WZG3_9BACI</name>
<keyword evidence="5 9" id="KW-0812">Transmembrane</keyword>
<dbReference type="PIRSF" id="PIRSF028784">
    <property type="entry name" value="MrpF"/>
    <property type="match status" value="1"/>
</dbReference>
<keyword evidence="4 8" id="KW-1003">Cell membrane</keyword>
<feature type="transmembrane region" description="Helical" evidence="9">
    <location>
        <begin position="60"/>
        <end position="82"/>
    </location>
</feature>
<dbReference type="Pfam" id="PF04066">
    <property type="entry name" value="MrpF_PhaF"/>
    <property type="match status" value="1"/>
</dbReference>
<comment type="subcellular location">
    <subcellularLocation>
        <location evidence="1 8">Cell membrane</location>
        <topology evidence="1 8">Multi-pass membrane protein</topology>
    </subcellularLocation>
</comment>
<keyword evidence="11" id="KW-1185">Reference proteome</keyword>
<evidence type="ECO:0000256" key="5">
    <source>
        <dbReference type="ARBA" id="ARBA00022692"/>
    </source>
</evidence>
<feature type="transmembrane region" description="Helical" evidence="9">
    <location>
        <begin position="6"/>
        <end position="22"/>
    </location>
</feature>
<accession>A0ABT9WZG3</accession>
<evidence type="ECO:0000256" key="2">
    <source>
        <dbReference type="ARBA" id="ARBA00009212"/>
    </source>
</evidence>
<evidence type="ECO:0000256" key="9">
    <source>
        <dbReference type="SAM" id="Phobius"/>
    </source>
</evidence>
<dbReference type="Proteomes" id="UP001223586">
    <property type="component" value="Unassembled WGS sequence"/>
</dbReference>
<keyword evidence="8" id="KW-0050">Antiport</keyword>
<evidence type="ECO:0000256" key="4">
    <source>
        <dbReference type="ARBA" id="ARBA00022475"/>
    </source>
</evidence>
<dbReference type="EMBL" id="JAUSTT010000053">
    <property type="protein sequence ID" value="MDQ0178576.1"/>
    <property type="molecule type" value="Genomic_DNA"/>
</dbReference>
<evidence type="ECO:0000313" key="10">
    <source>
        <dbReference type="EMBL" id="MDQ0178576.1"/>
    </source>
</evidence>
<sequence>MLTTVFVIALICFSLSILILLYRVINGPSVPDRVIALDAMGINLVAIVAIVSMLLDTSAYLDVILLTGILSFIGTVSFSKFLERGEIIERDRDH</sequence>
<dbReference type="PANTHER" id="PTHR34702">
    <property type="entry name" value="NA(+)/H(+) ANTIPORTER SUBUNIT F1"/>
    <property type="match status" value="1"/>
</dbReference>
<dbReference type="NCBIfam" id="NF009248">
    <property type="entry name" value="PRK12600.1"/>
    <property type="match status" value="1"/>
</dbReference>
<protein>
    <submittedName>
        <fullName evidence="10">Multicomponent Na+:H+ antiporter subunit F</fullName>
    </submittedName>
</protein>